<name>A0A1L9T7D3_9EURO</name>
<keyword evidence="2 5" id="KW-0812">Transmembrane</keyword>
<keyword evidence="3 5" id="KW-1133">Transmembrane helix</keyword>
<keyword evidence="8" id="KW-1185">Reference proteome</keyword>
<feature type="transmembrane region" description="Helical" evidence="5">
    <location>
        <begin position="78"/>
        <end position="97"/>
    </location>
</feature>
<comment type="subcellular location">
    <subcellularLocation>
        <location evidence="1">Membrane</location>
    </subcellularLocation>
</comment>
<dbReference type="GeneID" id="63763241"/>
<organism evidence="7 8">
    <name type="scientific">Aspergillus sydowii CBS 593.65</name>
    <dbReference type="NCBI Taxonomy" id="1036612"/>
    <lineage>
        <taxon>Eukaryota</taxon>
        <taxon>Fungi</taxon>
        <taxon>Dikarya</taxon>
        <taxon>Ascomycota</taxon>
        <taxon>Pezizomycotina</taxon>
        <taxon>Eurotiomycetes</taxon>
        <taxon>Eurotiomycetidae</taxon>
        <taxon>Eurotiales</taxon>
        <taxon>Aspergillaceae</taxon>
        <taxon>Aspergillus</taxon>
        <taxon>Aspergillus subgen. Nidulantes</taxon>
    </lineage>
</organism>
<evidence type="ECO:0000256" key="1">
    <source>
        <dbReference type="ARBA" id="ARBA00004370"/>
    </source>
</evidence>
<dbReference type="InterPro" id="IPR013057">
    <property type="entry name" value="AA_transpt_TM"/>
</dbReference>
<dbReference type="STRING" id="1036612.A0A1L9T7D3"/>
<dbReference type="GO" id="GO:0016020">
    <property type="term" value="C:membrane"/>
    <property type="evidence" value="ECO:0007669"/>
    <property type="project" value="UniProtKB-SubCell"/>
</dbReference>
<feature type="domain" description="Amino acid transporter transmembrane" evidence="6">
    <location>
        <begin position="2"/>
        <end position="98"/>
    </location>
</feature>
<evidence type="ECO:0000256" key="2">
    <source>
        <dbReference type="ARBA" id="ARBA00022692"/>
    </source>
</evidence>
<gene>
    <name evidence="7" type="ORF">ASPSYDRAFT_461890</name>
</gene>
<evidence type="ECO:0000256" key="5">
    <source>
        <dbReference type="SAM" id="Phobius"/>
    </source>
</evidence>
<feature type="transmembrane region" description="Helical" evidence="5">
    <location>
        <begin position="52"/>
        <end position="72"/>
    </location>
</feature>
<dbReference type="VEuPathDB" id="FungiDB:ASPSYDRAFT_461890"/>
<dbReference type="Pfam" id="PF01490">
    <property type="entry name" value="Aa_trans"/>
    <property type="match status" value="1"/>
</dbReference>
<dbReference type="OrthoDB" id="655540at2759"/>
<proteinExistence type="predicted"/>
<evidence type="ECO:0000313" key="8">
    <source>
        <dbReference type="Proteomes" id="UP000184356"/>
    </source>
</evidence>
<sequence length="99" mass="11178">MVSITIIFITKVPLNCWPLVATFEVLRGFEPCVGLSTNRGSQEMLFRQISKALIRILVVAVILLMAICFPSFNRIMVLVGSALWFTVCNTLPLPFYLRN</sequence>
<protein>
    <recommendedName>
        <fullName evidence="6">Amino acid transporter transmembrane domain-containing protein</fullName>
    </recommendedName>
</protein>
<dbReference type="Proteomes" id="UP000184356">
    <property type="component" value="Unassembled WGS sequence"/>
</dbReference>
<evidence type="ECO:0000256" key="3">
    <source>
        <dbReference type="ARBA" id="ARBA00022989"/>
    </source>
</evidence>
<dbReference type="AlphaFoldDB" id="A0A1L9T7D3"/>
<evidence type="ECO:0000259" key="6">
    <source>
        <dbReference type="Pfam" id="PF01490"/>
    </source>
</evidence>
<reference evidence="8" key="1">
    <citation type="journal article" date="2017" name="Genome Biol.">
        <title>Comparative genomics reveals high biological diversity and specific adaptations in the industrially and medically important fungal genus Aspergillus.</title>
        <authorList>
            <person name="de Vries R.P."/>
            <person name="Riley R."/>
            <person name="Wiebenga A."/>
            <person name="Aguilar-Osorio G."/>
            <person name="Amillis S."/>
            <person name="Uchima C.A."/>
            <person name="Anderluh G."/>
            <person name="Asadollahi M."/>
            <person name="Askin M."/>
            <person name="Barry K."/>
            <person name="Battaglia E."/>
            <person name="Bayram O."/>
            <person name="Benocci T."/>
            <person name="Braus-Stromeyer S.A."/>
            <person name="Caldana C."/>
            <person name="Canovas D."/>
            <person name="Cerqueira G.C."/>
            <person name="Chen F."/>
            <person name="Chen W."/>
            <person name="Choi C."/>
            <person name="Clum A."/>
            <person name="Dos Santos R.A."/>
            <person name="Damasio A.R."/>
            <person name="Diallinas G."/>
            <person name="Emri T."/>
            <person name="Fekete E."/>
            <person name="Flipphi M."/>
            <person name="Freyberg S."/>
            <person name="Gallo A."/>
            <person name="Gournas C."/>
            <person name="Habgood R."/>
            <person name="Hainaut M."/>
            <person name="Harispe M.L."/>
            <person name="Henrissat B."/>
            <person name="Hilden K.S."/>
            <person name="Hope R."/>
            <person name="Hossain A."/>
            <person name="Karabika E."/>
            <person name="Karaffa L."/>
            <person name="Karanyi Z."/>
            <person name="Krasevec N."/>
            <person name="Kuo A."/>
            <person name="Kusch H."/>
            <person name="LaButti K."/>
            <person name="Lagendijk E.L."/>
            <person name="Lapidus A."/>
            <person name="Levasseur A."/>
            <person name="Lindquist E."/>
            <person name="Lipzen A."/>
            <person name="Logrieco A.F."/>
            <person name="MacCabe A."/>
            <person name="Maekelae M.R."/>
            <person name="Malavazi I."/>
            <person name="Melin P."/>
            <person name="Meyer V."/>
            <person name="Mielnichuk N."/>
            <person name="Miskei M."/>
            <person name="Molnar A.P."/>
            <person name="Mule G."/>
            <person name="Ngan C.Y."/>
            <person name="Orejas M."/>
            <person name="Orosz E."/>
            <person name="Ouedraogo J.P."/>
            <person name="Overkamp K.M."/>
            <person name="Park H.-S."/>
            <person name="Perrone G."/>
            <person name="Piumi F."/>
            <person name="Punt P.J."/>
            <person name="Ram A.F."/>
            <person name="Ramon A."/>
            <person name="Rauscher S."/>
            <person name="Record E."/>
            <person name="Riano-Pachon D.M."/>
            <person name="Robert V."/>
            <person name="Roehrig J."/>
            <person name="Ruller R."/>
            <person name="Salamov A."/>
            <person name="Salih N.S."/>
            <person name="Samson R.A."/>
            <person name="Sandor E."/>
            <person name="Sanguinetti M."/>
            <person name="Schuetze T."/>
            <person name="Sepcic K."/>
            <person name="Shelest E."/>
            <person name="Sherlock G."/>
            <person name="Sophianopoulou V."/>
            <person name="Squina F.M."/>
            <person name="Sun H."/>
            <person name="Susca A."/>
            <person name="Todd R.B."/>
            <person name="Tsang A."/>
            <person name="Unkles S.E."/>
            <person name="van de Wiele N."/>
            <person name="van Rossen-Uffink D."/>
            <person name="Oliveira J.V."/>
            <person name="Vesth T.C."/>
            <person name="Visser J."/>
            <person name="Yu J.-H."/>
            <person name="Zhou M."/>
            <person name="Andersen M.R."/>
            <person name="Archer D.B."/>
            <person name="Baker S.E."/>
            <person name="Benoit I."/>
            <person name="Brakhage A.A."/>
            <person name="Braus G.H."/>
            <person name="Fischer R."/>
            <person name="Frisvad J.C."/>
            <person name="Goldman G.H."/>
            <person name="Houbraken J."/>
            <person name="Oakley B."/>
            <person name="Pocsi I."/>
            <person name="Scazzocchio C."/>
            <person name="Seiboth B."/>
            <person name="vanKuyk P.A."/>
            <person name="Wortman J."/>
            <person name="Dyer P.S."/>
            <person name="Grigoriev I.V."/>
        </authorList>
    </citation>
    <scope>NUCLEOTIDE SEQUENCE [LARGE SCALE GENOMIC DNA]</scope>
    <source>
        <strain evidence="8">CBS 593.65</strain>
    </source>
</reference>
<evidence type="ECO:0000256" key="4">
    <source>
        <dbReference type="ARBA" id="ARBA00023136"/>
    </source>
</evidence>
<accession>A0A1L9T7D3</accession>
<keyword evidence="4 5" id="KW-0472">Membrane</keyword>
<dbReference type="RefSeq" id="XP_040699123.1">
    <property type="nucleotide sequence ID" value="XM_040847168.1"/>
</dbReference>
<dbReference type="EMBL" id="KV878593">
    <property type="protein sequence ID" value="OJJ55317.1"/>
    <property type="molecule type" value="Genomic_DNA"/>
</dbReference>
<evidence type="ECO:0000313" key="7">
    <source>
        <dbReference type="EMBL" id="OJJ55317.1"/>
    </source>
</evidence>